<keyword evidence="1" id="KW-0812">Transmembrane</keyword>
<organism evidence="2 3">
    <name type="scientific">candidate division CPR2 bacterium GW2011_GWC2_39_10</name>
    <dbReference type="NCBI Taxonomy" id="1618345"/>
    <lineage>
        <taxon>Bacteria</taxon>
        <taxon>Bacteria division CPR2</taxon>
    </lineage>
</organism>
<accession>A0A0G0PZ65</accession>
<keyword evidence="1" id="KW-1133">Transmembrane helix</keyword>
<gene>
    <name evidence="2" type="ORF">UT18_C0009G0087</name>
</gene>
<feature type="transmembrane region" description="Helical" evidence="1">
    <location>
        <begin position="12"/>
        <end position="29"/>
    </location>
</feature>
<sequence length="121" mass="14055">MKLRKISFETKMILFALGLLFAVVILSSIKFFSFLALIYVFFMPGFFIVKTFDLVEEADRIEEIVLSLVLSFGLIPVLMYASNIFGIKVTRTWVIAVSSMIITYCYLRKKIKNEKIFPYNQ</sequence>
<feature type="transmembrane region" description="Helical" evidence="1">
    <location>
        <begin position="64"/>
        <end position="85"/>
    </location>
</feature>
<dbReference type="AlphaFoldDB" id="A0A0G0PZ65"/>
<evidence type="ECO:0000313" key="2">
    <source>
        <dbReference type="EMBL" id="KKQ94676.1"/>
    </source>
</evidence>
<evidence type="ECO:0008006" key="4">
    <source>
        <dbReference type="Google" id="ProtNLM"/>
    </source>
</evidence>
<dbReference type="STRING" id="1618345.UT18_C0009G0087"/>
<proteinExistence type="predicted"/>
<keyword evidence="1" id="KW-0472">Membrane</keyword>
<protein>
    <recommendedName>
        <fullName evidence="4">DUF1616 domain-containing protein</fullName>
    </recommendedName>
</protein>
<comment type="caution">
    <text evidence="2">The sequence shown here is derived from an EMBL/GenBank/DDBJ whole genome shotgun (WGS) entry which is preliminary data.</text>
</comment>
<dbReference type="EMBL" id="LBVV01000009">
    <property type="protein sequence ID" value="KKQ94676.1"/>
    <property type="molecule type" value="Genomic_DNA"/>
</dbReference>
<evidence type="ECO:0000313" key="3">
    <source>
        <dbReference type="Proteomes" id="UP000034207"/>
    </source>
</evidence>
<dbReference type="Proteomes" id="UP000034207">
    <property type="component" value="Unassembled WGS sequence"/>
</dbReference>
<name>A0A0G0PZ65_UNCC2</name>
<reference evidence="2" key="1">
    <citation type="journal article" date="2015" name="Nature">
        <title>rRNA introns, odd ribosomes, and small enigmatic genomes across a large radiation of phyla.</title>
        <authorList>
            <person name="Brown C.T."/>
            <person name="Hug L.A."/>
            <person name="Thomas B.C."/>
            <person name="Sharon I."/>
            <person name="Castelle C.J."/>
            <person name="Singh A."/>
            <person name="Wilkins M.J."/>
            <person name="Williams K.H."/>
            <person name="Banfield J.F."/>
        </authorList>
    </citation>
    <scope>NUCLEOTIDE SEQUENCE [LARGE SCALE GENOMIC DNA]</scope>
</reference>
<evidence type="ECO:0000256" key="1">
    <source>
        <dbReference type="SAM" id="Phobius"/>
    </source>
</evidence>